<gene>
    <name evidence="2" type="ORF">RHS01_03717</name>
</gene>
<feature type="transmembrane region" description="Helical" evidence="1">
    <location>
        <begin position="23"/>
        <end position="43"/>
    </location>
</feature>
<dbReference type="EMBL" id="JACYCF010000005">
    <property type="protein sequence ID" value="KAF8757100.1"/>
    <property type="molecule type" value="Genomic_DNA"/>
</dbReference>
<dbReference type="InterPro" id="IPR029062">
    <property type="entry name" value="Class_I_gatase-like"/>
</dbReference>
<keyword evidence="2" id="KW-0808">Transferase</keyword>
<keyword evidence="1" id="KW-1133">Transmembrane helix</keyword>
<evidence type="ECO:0000313" key="3">
    <source>
        <dbReference type="Proteomes" id="UP000614334"/>
    </source>
</evidence>
<keyword evidence="1" id="KW-0812">Transmembrane</keyword>
<dbReference type="Gene3D" id="3.40.50.880">
    <property type="match status" value="1"/>
</dbReference>
<proteinExistence type="predicted"/>
<name>A0A8H7II50_9AGAM</name>
<dbReference type="AlphaFoldDB" id="A0A8H7II50"/>
<evidence type="ECO:0000256" key="1">
    <source>
        <dbReference type="SAM" id="Phobius"/>
    </source>
</evidence>
<protein>
    <submittedName>
        <fullName evidence="2">Glutamine amidotransferase</fullName>
    </submittedName>
</protein>
<dbReference type="Proteomes" id="UP000614334">
    <property type="component" value="Unassembled WGS sequence"/>
</dbReference>
<comment type="caution">
    <text evidence="2">The sequence shown here is derived from an EMBL/GenBank/DDBJ whole genome shotgun (WGS) entry which is preliminary data.</text>
</comment>
<organism evidence="2 3">
    <name type="scientific">Rhizoctonia solani</name>
    <dbReference type="NCBI Taxonomy" id="456999"/>
    <lineage>
        <taxon>Eukaryota</taxon>
        <taxon>Fungi</taxon>
        <taxon>Dikarya</taxon>
        <taxon>Basidiomycota</taxon>
        <taxon>Agaricomycotina</taxon>
        <taxon>Agaricomycetes</taxon>
        <taxon>Cantharellales</taxon>
        <taxon>Ceratobasidiaceae</taxon>
        <taxon>Rhizoctonia</taxon>
    </lineage>
</organism>
<keyword evidence="1" id="KW-0472">Membrane</keyword>
<accession>A0A8H7II50</accession>
<reference evidence="2" key="1">
    <citation type="submission" date="2020-09" db="EMBL/GenBank/DDBJ databases">
        <title>Comparative genome analyses of four rice-infecting Rhizoctonia solani isolates reveal extensive enrichment of homogalacturonan modification genes.</title>
        <authorList>
            <person name="Lee D.-Y."/>
            <person name="Jeon J."/>
            <person name="Kim K.-T."/>
            <person name="Cheong K."/>
            <person name="Song H."/>
            <person name="Choi G."/>
            <person name="Ko J."/>
            <person name="Opiyo S.O."/>
            <person name="Zuo S."/>
            <person name="Madhav S."/>
            <person name="Lee Y.-H."/>
            <person name="Wang G.-L."/>
        </authorList>
    </citation>
    <scope>NUCLEOTIDE SEQUENCE</scope>
    <source>
        <strain evidence="2">AG1-IA B2</strain>
    </source>
</reference>
<dbReference type="GO" id="GO:0016740">
    <property type="term" value="F:transferase activity"/>
    <property type="evidence" value="ECO:0007669"/>
    <property type="project" value="UniProtKB-KW"/>
</dbReference>
<keyword evidence="2" id="KW-0315">Glutamine amidotransferase</keyword>
<sequence length="212" mass="23264">MTIAEKERPVTGMATVGVLGSPFLLSHVPILDIVILPILASLIMPPIHQLTQRATYIYLSHSSSGSIRRASRNYITRDTSCTGHTRSDSAELALCDGLIIPGGRAHRYITCATSKSIGTIARVYQDQAVWELVLGRFCWHLGALRVLKGAVRRFLVVLTSGLGETDLDHTKLESFEAELEVNGLADEGRPFNGIFIRAPIILSFTEPDPKRL</sequence>
<evidence type="ECO:0000313" key="2">
    <source>
        <dbReference type="EMBL" id="KAF8757100.1"/>
    </source>
</evidence>